<keyword evidence="1 6" id="KW-0597">Phosphoprotein</keyword>
<dbReference type="EMBL" id="CP030117">
    <property type="protein sequence ID" value="AWX58058.1"/>
    <property type="molecule type" value="Genomic_DNA"/>
</dbReference>
<evidence type="ECO:0000256" key="4">
    <source>
        <dbReference type="ARBA" id="ARBA00023015"/>
    </source>
</evidence>
<evidence type="ECO:0000256" key="2">
    <source>
        <dbReference type="ARBA" id="ARBA00022741"/>
    </source>
</evidence>
<dbReference type="PROSITE" id="PS50045">
    <property type="entry name" value="SIGMA54_INTERACT_4"/>
    <property type="match status" value="1"/>
</dbReference>
<dbReference type="SUPFAM" id="SSF46689">
    <property type="entry name" value="Homeodomain-like"/>
    <property type="match status" value="1"/>
</dbReference>
<dbReference type="InterPro" id="IPR025662">
    <property type="entry name" value="Sigma_54_int_dom_ATP-bd_1"/>
</dbReference>
<dbReference type="Gene3D" id="1.10.8.60">
    <property type="match status" value="1"/>
</dbReference>
<dbReference type="FunFam" id="3.40.50.2300:FF:000018">
    <property type="entry name" value="DNA-binding transcriptional regulator NtrC"/>
    <property type="match status" value="1"/>
</dbReference>
<dbReference type="SUPFAM" id="SSF52172">
    <property type="entry name" value="CheY-like"/>
    <property type="match status" value="1"/>
</dbReference>
<dbReference type="FunFam" id="3.40.50.300:FF:000006">
    <property type="entry name" value="DNA-binding transcriptional regulator NtrC"/>
    <property type="match status" value="1"/>
</dbReference>
<evidence type="ECO:0000259" key="8">
    <source>
        <dbReference type="PROSITE" id="PS50110"/>
    </source>
</evidence>
<dbReference type="PROSITE" id="PS00675">
    <property type="entry name" value="SIGMA54_INTERACT_1"/>
    <property type="match status" value="1"/>
</dbReference>
<feature type="modified residue" description="4-aspartylphosphate" evidence="6">
    <location>
        <position position="55"/>
    </location>
</feature>
<dbReference type="CDD" id="cd00009">
    <property type="entry name" value="AAA"/>
    <property type="match status" value="1"/>
</dbReference>
<dbReference type="InterPro" id="IPR002197">
    <property type="entry name" value="HTH_Fis"/>
</dbReference>
<keyword evidence="4" id="KW-0805">Transcription regulation</keyword>
<dbReference type="Proteomes" id="UP000036061">
    <property type="component" value="Chromosome"/>
</dbReference>
<evidence type="ECO:0000313" key="9">
    <source>
        <dbReference type="EMBL" id="AWX58058.1"/>
    </source>
</evidence>
<dbReference type="InterPro" id="IPR025944">
    <property type="entry name" value="Sigma_54_int_dom_CS"/>
</dbReference>
<feature type="domain" description="Sigma-54 factor interaction" evidence="7">
    <location>
        <begin position="146"/>
        <end position="373"/>
    </location>
</feature>
<evidence type="ECO:0000313" key="10">
    <source>
        <dbReference type="Proteomes" id="UP000036061"/>
    </source>
</evidence>
<dbReference type="Gene3D" id="3.40.50.2300">
    <property type="match status" value="1"/>
</dbReference>
<dbReference type="GO" id="GO:0006355">
    <property type="term" value="P:regulation of DNA-templated transcription"/>
    <property type="evidence" value="ECO:0007669"/>
    <property type="project" value="InterPro"/>
</dbReference>
<keyword evidence="2" id="KW-0547">Nucleotide-binding</keyword>
<evidence type="ECO:0000256" key="5">
    <source>
        <dbReference type="ARBA" id="ARBA00023163"/>
    </source>
</evidence>
<gene>
    <name evidence="9" type="ORF">AB432_024800</name>
</gene>
<dbReference type="InterPro" id="IPR001789">
    <property type="entry name" value="Sig_transdc_resp-reg_receiver"/>
</dbReference>
<feature type="domain" description="Response regulatory" evidence="8">
    <location>
        <begin position="6"/>
        <end position="120"/>
    </location>
</feature>
<keyword evidence="5" id="KW-0804">Transcription</keyword>
<name>A0A2Z4MNG6_BREBE</name>
<dbReference type="PANTHER" id="PTHR32071:SF119">
    <property type="entry name" value="SIGMA L-DEPENDENT TRANSCRIPTIONAL REGULATOR YPLP-RELATED"/>
    <property type="match status" value="1"/>
</dbReference>
<dbReference type="GO" id="GO:0005524">
    <property type="term" value="F:ATP binding"/>
    <property type="evidence" value="ECO:0007669"/>
    <property type="project" value="UniProtKB-KW"/>
</dbReference>
<dbReference type="RefSeq" id="WP_048034558.1">
    <property type="nucleotide sequence ID" value="NZ_CP030117.1"/>
</dbReference>
<dbReference type="Gene3D" id="1.10.10.60">
    <property type="entry name" value="Homeodomain-like"/>
    <property type="match status" value="1"/>
</dbReference>
<dbReference type="InterPro" id="IPR002078">
    <property type="entry name" value="Sigma_54_int"/>
</dbReference>
<dbReference type="PRINTS" id="PR01590">
    <property type="entry name" value="HTHFIS"/>
</dbReference>
<evidence type="ECO:0000256" key="3">
    <source>
        <dbReference type="ARBA" id="ARBA00022840"/>
    </source>
</evidence>
<organism evidence="9 10">
    <name type="scientific">Brevibacillus brevis</name>
    <name type="common">Bacillus brevis</name>
    <dbReference type="NCBI Taxonomy" id="1393"/>
    <lineage>
        <taxon>Bacteria</taxon>
        <taxon>Bacillati</taxon>
        <taxon>Bacillota</taxon>
        <taxon>Bacilli</taxon>
        <taxon>Bacillales</taxon>
        <taxon>Paenibacillaceae</taxon>
        <taxon>Brevibacillus</taxon>
    </lineage>
</organism>
<dbReference type="Pfam" id="PF02954">
    <property type="entry name" value="HTH_8"/>
    <property type="match status" value="1"/>
</dbReference>
<dbReference type="PANTHER" id="PTHR32071">
    <property type="entry name" value="TRANSCRIPTIONAL REGULATORY PROTEIN"/>
    <property type="match status" value="1"/>
</dbReference>
<dbReference type="Pfam" id="PF00072">
    <property type="entry name" value="Response_reg"/>
    <property type="match status" value="1"/>
</dbReference>
<dbReference type="PROSITE" id="PS50110">
    <property type="entry name" value="RESPONSE_REGULATORY"/>
    <property type="match status" value="1"/>
</dbReference>
<evidence type="ECO:0000256" key="1">
    <source>
        <dbReference type="ARBA" id="ARBA00022553"/>
    </source>
</evidence>
<keyword evidence="3" id="KW-0067">ATP-binding</keyword>
<dbReference type="InterPro" id="IPR027417">
    <property type="entry name" value="P-loop_NTPase"/>
</dbReference>
<dbReference type="GO" id="GO:0043565">
    <property type="term" value="F:sequence-specific DNA binding"/>
    <property type="evidence" value="ECO:0007669"/>
    <property type="project" value="InterPro"/>
</dbReference>
<dbReference type="GO" id="GO:0000160">
    <property type="term" value="P:phosphorelay signal transduction system"/>
    <property type="evidence" value="ECO:0007669"/>
    <property type="project" value="InterPro"/>
</dbReference>
<accession>A0A2Z4MNG6</accession>
<evidence type="ECO:0000259" key="7">
    <source>
        <dbReference type="PROSITE" id="PS50045"/>
    </source>
</evidence>
<dbReference type="Gene3D" id="3.40.50.300">
    <property type="entry name" value="P-loop containing nucleotide triphosphate hydrolases"/>
    <property type="match status" value="1"/>
</dbReference>
<dbReference type="SMART" id="SM00448">
    <property type="entry name" value="REC"/>
    <property type="match status" value="1"/>
</dbReference>
<dbReference type="AlphaFoldDB" id="A0A2Z4MNG6"/>
<proteinExistence type="predicted"/>
<reference evidence="9 10" key="1">
    <citation type="journal article" date="2015" name="Genome Announc.">
        <title>Draft Genome Sequence of Brevibacillus brevis DZQ7, a Plant Growth-Promoting Rhizobacterium with Broad-Spectrum Antimicrobial Activity.</title>
        <authorList>
            <person name="Hou Q."/>
            <person name="Wang C."/>
            <person name="Hou X."/>
            <person name="Xia Z."/>
            <person name="Ye J."/>
            <person name="Liu K."/>
            <person name="Liu H."/>
            <person name="Wang J."/>
            <person name="Guo H."/>
            <person name="Yu X."/>
            <person name="Yang Y."/>
            <person name="Du B."/>
            <person name="Ding Y."/>
        </authorList>
    </citation>
    <scope>NUCLEOTIDE SEQUENCE [LARGE SCALE GENOMIC DNA]</scope>
    <source>
        <strain evidence="9 10">DZQ7</strain>
    </source>
</reference>
<dbReference type="InterPro" id="IPR011006">
    <property type="entry name" value="CheY-like_superfamily"/>
</dbReference>
<dbReference type="InterPro" id="IPR009057">
    <property type="entry name" value="Homeodomain-like_sf"/>
</dbReference>
<dbReference type="PROSITE" id="PS00688">
    <property type="entry name" value="SIGMA54_INTERACT_3"/>
    <property type="match status" value="1"/>
</dbReference>
<dbReference type="Pfam" id="PF00158">
    <property type="entry name" value="Sigma54_activat"/>
    <property type="match status" value="1"/>
</dbReference>
<dbReference type="InterPro" id="IPR058031">
    <property type="entry name" value="AAA_lid_NorR"/>
</dbReference>
<evidence type="ECO:0000256" key="6">
    <source>
        <dbReference type="PROSITE-ProRule" id="PRU00169"/>
    </source>
</evidence>
<sequence>MHADTRILIVDDEADFRHLLTSRLKRKGYTTLEASDGISAQQLVTSETIHVILLDLKMPGMDGLSFLQWCKEASPAIQIIVVTGHGTIETAIEAMKRGAYDYLTKPYNLNELEVLISKAVEKQQLTEENQQLREVLSTNGKTTFQIVAESPKLKEVLATAKRVASTDFIVLLKGESGTGKDVIARLIYECSERASEAFVPINLGAIPETMLESELFGHEKGAFTGATAQKKGLVEIAHLGTLFLDEVGDLPFPLQVKLLRFLETGEFRRIGSPILHKVDVRIIAATNADLEKKVEEGTFRSDLYFRLHVMDITIPPLAQRREDILPLSAFFLNRLKRKYPVKPLSVKAQAALLAYSFPGNVRELAHMIERAVVLARGEEIDDKDLFPHEQSTPHHLSDKELISSAETGEEEAFLLKNVEREHIKHVLDVLQWNKTRTAEKLGISVRNLYRKIEEYELRP</sequence>
<dbReference type="SUPFAM" id="SSF52540">
    <property type="entry name" value="P-loop containing nucleoside triphosphate hydrolases"/>
    <property type="match status" value="1"/>
</dbReference>
<dbReference type="Pfam" id="PF25601">
    <property type="entry name" value="AAA_lid_14"/>
    <property type="match status" value="1"/>
</dbReference>
<protein>
    <submittedName>
        <fullName evidence="9">Sigma-54-dependent Fis family transcriptional regulator</fullName>
    </submittedName>
</protein>
<dbReference type="InterPro" id="IPR003593">
    <property type="entry name" value="AAA+_ATPase"/>
</dbReference>
<dbReference type="SMART" id="SM00382">
    <property type="entry name" value="AAA"/>
    <property type="match status" value="1"/>
</dbReference>